<organism evidence="1 2">
    <name type="scientific">Aspergillus nomiae NRRL (strain ATCC 15546 / NRRL 13137 / CBS 260.88 / M93)</name>
    <dbReference type="NCBI Taxonomy" id="1509407"/>
    <lineage>
        <taxon>Eukaryota</taxon>
        <taxon>Fungi</taxon>
        <taxon>Dikarya</taxon>
        <taxon>Ascomycota</taxon>
        <taxon>Pezizomycotina</taxon>
        <taxon>Eurotiomycetes</taxon>
        <taxon>Eurotiomycetidae</taxon>
        <taxon>Eurotiales</taxon>
        <taxon>Aspergillaceae</taxon>
        <taxon>Aspergillus</taxon>
        <taxon>Aspergillus subgen. Circumdati</taxon>
    </lineage>
</organism>
<evidence type="ECO:0000313" key="2">
    <source>
        <dbReference type="Proteomes" id="UP000037505"/>
    </source>
</evidence>
<dbReference type="AlphaFoldDB" id="A0A0L1JAW2"/>
<dbReference type="EMBL" id="JNOM01000050">
    <property type="protein sequence ID" value="KNG88553.1"/>
    <property type="molecule type" value="Genomic_DNA"/>
</dbReference>
<keyword evidence="2" id="KW-1185">Reference proteome</keyword>
<protein>
    <recommendedName>
        <fullName evidence="3">PPPDE domain-containing protein</fullName>
    </recommendedName>
</protein>
<dbReference type="RefSeq" id="XP_015409476.1">
    <property type="nucleotide sequence ID" value="XM_015547973.1"/>
</dbReference>
<reference evidence="1 2" key="1">
    <citation type="submission" date="2014-06" db="EMBL/GenBank/DDBJ databases">
        <title>The Genome of the Aflatoxigenic Filamentous Fungus Aspergillus nomius.</title>
        <authorList>
            <person name="Moore M.G."/>
            <person name="Shannon B.M."/>
            <person name="Brian M.M."/>
        </authorList>
    </citation>
    <scope>NUCLEOTIDE SEQUENCE [LARGE SCALE GENOMIC DNA]</scope>
    <source>
        <strain evidence="1 2">NRRL 13137</strain>
    </source>
</reference>
<accession>A0A0L1JAW2</accession>
<dbReference type="GeneID" id="26804520"/>
<evidence type="ECO:0008006" key="3">
    <source>
        <dbReference type="Google" id="ProtNLM"/>
    </source>
</evidence>
<sequence length="154" mass="16935">MDTNASTLLAYDISVNVYGRGDAALGDGPSHMGIAIYELGSSTCEMYHIRNPKDTDFIYDPRPQPMEDPVLRGRCELAIFSSQQKELVTRAVSKFGGDASNIPEYGVGNCQNWVENVIMMLERGGFVGRGEGAFWHGMINKSADFMRDRCIASG</sequence>
<proteinExistence type="predicted"/>
<evidence type="ECO:0000313" key="1">
    <source>
        <dbReference type="EMBL" id="KNG88553.1"/>
    </source>
</evidence>
<dbReference type="OrthoDB" id="4412761at2759"/>
<gene>
    <name evidence="1" type="ORF">ANOM_002716</name>
</gene>
<comment type="caution">
    <text evidence="1">The sequence shown here is derived from an EMBL/GenBank/DDBJ whole genome shotgun (WGS) entry which is preliminary data.</text>
</comment>
<name>A0A0L1JAW2_ASPN3</name>
<dbReference type="Proteomes" id="UP000037505">
    <property type="component" value="Unassembled WGS sequence"/>
</dbReference>